<dbReference type="HOGENOM" id="CLU_040681_5_4_12"/>
<dbReference type="GO" id="GO:0019146">
    <property type="term" value="F:arabinose-5-phosphate isomerase activity"/>
    <property type="evidence" value="ECO:0007669"/>
    <property type="project" value="UniProtKB-EC"/>
</dbReference>
<reference evidence="2 3" key="1">
    <citation type="journal article" date="2010" name="Stand. Genomic Sci.">
        <title>Complete genome sequence of Spirochaeta smaragdinae type strain (SEBR 4228).</title>
        <authorList>
            <person name="Mavromatis K."/>
            <person name="Yasawong M."/>
            <person name="Chertkov O."/>
            <person name="Lapidus A."/>
            <person name="Lucas S."/>
            <person name="Nolan M."/>
            <person name="Del Rio T.G."/>
            <person name="Tice H."/>
            <person name="Cheng J.F."/>
            <person name="Pitluck S."/>
            <person name="Liolios K."/>
            <person name="Ivanova N."/>
            <person name="Tapia R."/>
            <person name="Han C."/>
            <person name="Bruce D."/>
            <person name="Goodwin L."/>
            <person name="Pati A."/>
            <person name="Chen A."/>
            <person name="Palaniappan K."/>
            <person name="Land M."/>
            <person name="Hauser L."/>
            <person name="Chang Y.J."/>
            <person name="Jeffries C.D."/>
            <person name="Detter J.C."/>
            <person name="Rohde M."/>
            <person name="Brambilla E."/>
            <person name="Spring S."/>
            <person name="Goker M."/>
            <person name="Sikorski J."/>
            <person name="Woyke T."/>
            <person name="Bristow J."/>
            <person name="Eisen J.A."/>
            <person name="Markowitz V."/>
            <person name="Hugenholtz P."/>
            <person name="Klenk H.P."/>
            <person name="Kyrpides N.C."/>
        </authorList>
    </citation>
    <scope>NUCLEOTIDE SEQUENCE [LARGE SCALE GENOMIC DNA]</scope>
    <source>
        <strain evidence="3">DSM 11293 / JCM 15392 / SEBR 4228</strain>
    </source>
</reference>
<dbReference type="eggNOG" id="COG0794">
    <property type="taxonomic scope" value="Bacteria"/>
</dbReference>
<dbReference type="InterPro" id="IPR001347">
    <property type="entry name" value="SIS_dom"/>
</dbReference>
<feature type="domain" description="SIS" evidence="1">
    <location>
        <begin position="37"/>
        <end position="183"/>
    </location>
</feature>
<dbReference type="GO" id="GO:0097367">
    <property type="term" value="F:carbohydrate derivative binding"/>
    <property type="evidence" value="ECO:0007669"/>
    <property type="project" value="InterPro"/>
</dbReference>
<dbReference type="RefSeq" id="WP_013253941.1">
    <property type="nucleotide sequence ID" value="NC_014364.1"/>
</dbReference>
<dbReference type="KEGG" id="ssm:Spirs_1350"/>
<dbReference type="InterPro" id="IPR035474">
    <property type="entry name" value="SIS_Kpsf"/>
</dbReference>
<dbReference type="SUPFAM" id="SSF53697">
    <property type="entry name" value="SIS domain"/>
    <property type="match status" value="1"/>
</dbReference>
<dbReference type="PROSITE" id="PS51464">
    <property type="entry name" value="SIS"/>
    <property type="match status" value="1"/>
</dbReference>
<organism evidence="2 3">
    <name type="scientific">Sediminispirochaeta smaragdinae (strain DSM 11293 / JCM 15392 / SEBR 4228)</name>
    <name type="common">Spirochaeta smaragdinae</name>
    <dbReference type="NCBI Taxonomy" id="573413"/>
    <lineage>
        <taxon>Bacteria</taxon>
        <taxon>Pseudomonadati</taxon>
        <taxon>Spirochaetota</taxon>
        <taxon>Spirochaetia</taxon>
        <taxon>Spirochaetales</taxon>
        <taxon>Spirochaetaceae</taxon>
        <taxon>Sediminispirochaeta</taxon>
    </lineage>
</organism>
<dbReference type="CDD" id="cd05014">
    <property type="entry name" value="SIS_Kpsf"/>
    <property type="match status" value="1"/>
</dbReference>
<dbReference type="EC" id="5.3.1.13" evidence="2"/>
<name>E1R455_SEDSS</name>
<proteinExistence type="predicted"/>
<dbReference type="InterPro" id="IPR050986">
    <property type="entry name" value="GutQ/KpsF_isomerases"/>
</dbReference>
<keyword evidence="3" id="KW-1185">Reference proteome</keyword>
<dbReference type="OrthoDB" id="9762536at2"/>
<evidence type="ECO:0000313" key="3">
    <source>
        <dbReference type="Proteomes" id="UP000002318"/>
    </source>
</evidence>
<dbReference type="PANTHER" id="PTHR42745:SF1">
    <property type="entry name" value="ARABINOSE 5-PHOSPHATE ISOMERASE KDSD"/>
    <property type="match status" value="1"/>
</dbReference>
<dbReference type="GO" id="GO:1901135">
    <property type="term" value="P:carbohydrate derivative metabolic process"/>
    <property type="evidence" value="ECO:0007669"/>
    <property type="project" value="InterPro"/>
</dbReference>
<evidence type="ECO:0000259" key="1">
    <source>
        <dbReference type="PROSITE" id="PS51464"/>
    </source>
</evidence>
<gene>
    <name evidence="2" type="ordered locus">Spirs_1350</name>
</gene>
<dbReference type="PANTHER" id="PTHR42745">
    <property type="match status" value="1"/>
</dbReference>
<accession>E1R455</accession>
<dbReference type="InterPro" id="IPR046348">
    <property type="entry name" value="SIS_dom_sf"/>
</dbReference>
<dbReference type="EMBL" id="CP002116">
    <property type="protein sequence ID" value="ADK80477.1"/>
    <property type="molecule type" value="Genomic_DNA"/>
</dbReference>
<dbReference type="STRING" id="573413.Spirs_1350"/>
<dbReference type="Proteomes" id="UP000002318">
    <property type="component" value="Chromosome"/>
</dbReference>
<evidence type="ECO:0000313" key="2">
    <source>
        <dbReference type="EMBL" id="ADK80477.1"/>
    </source>
</evidence>
<sequence>MEELKAGQEALDRFVDTASKAFGRYAELITRDMYEDAVELILAAEKRGNRVHITGIGKPSHVAEYVASLLSSTGTPTYYLHGTEAVHGSCGQLLPGDVVICISNSGETVELKATVSAIKRNGCTVIAVTGNASSWLAQEGDAHLFAGVPEEGGPLDRAPRISVLAEILILQGLSVILQSVRGVSPEEYVMWHPGGALGQLRSHETKATGRQVC</sequence>
<keyword evidence="2" id="KW-0413">Isomerase</keyword>
<dbReference type="Gene3D" id="3.40.50.10490">
    <property type="entry name" value="Glucose-6-phosphate isomerase like protein, domain 1"/>
    <property type="match status" value="1"/>
</dbReference>
<dbReference type="Pfam" id="PF01380">
    <property type="entry name" value="SIS"/>
    <property type="match status" value="1"/>
</dbReference>
<dbReference type="AlphaFoldDB" id="E1R455"/>
<protein>
    <submittedName>
        <fullName evidence="2">Arabinose-5-phosphate isomerase</fullName>
        <ecNumber evidence="2">5.3.1.13</ecNumber>
    </submittedName>
</protein>